<dbReference type="GeneID" id="93911602"/>
<dbReference type="Proteomes" id="UP000732193">
    <property type="component" value="Unassembled WGS sequence"/>
</dbReference>
<evidence type="ECO:0000259" key="2">
    <source>
        <dbReference type="Pfam" id="PF09835"/>
    </source>
</evidence>
<dbReference type="InterPro" id="IPR018639">
    <property type="entry name" value="DUF2062"/>
</dbReference>
<keyword evidence="1" id="KW-0472">Membrane</keyword>
<evidence type="ECO:0000256" key="1">
    <source>
        <dbReference type="SAM" id="Phobius"/>
    </source>
</evidence>
<protein>
    <submittedName>
        <fullName evidence="3">DUF2062 domain-containing protein</fullName>
    </submittedName>
</protein>
<dbReference type="AlphaFoldDB" id="A0AAE3B7J5"/>
<dbReference type="EMBL" id="JAFBRM010000005">
    <property type="protein sequence ID" value="MBM1715347.1"/>
    <property type="molecule type" value="Genomic_DNA"/>
</dbReference>
<reference evidence="3 4" key="1">
    <citation type="submission" date="2021-01" db="EMBL/GenBank/DDBJ databases">
        <title>Diatom-associated Roseobacters Show Island Model of Population Structure.</title>
        <authorList>
            <person name="Qu L."/>
            <person name="Feng X."/>
            <person name="Chen Y."/>
            <person name="Li L."/>
            <person name="Wang X."/>
            <person name="Hu Z."/>
            <person name="Wang H."/>
            <person name="Luo H."/>
        </authorList>
    </citation>
    <scope>NUCLEOTIDE SEQUENCE [LARGE SCALE GENOMIC DNA]</scope>
    <source>
        <strain evidence="3 4">TR60-84</strain>
    </source>
</reference>
<keyword evidence="1" id="KW-1133">Transmembrane helix</keyword>
<gene>
    <name evidence="3" type="ORF">JQV55_17395</name>
</gene>
<name>A0AAE3B7J5_9RHOB</name>
<dbReference type="Pfam" id="PF09835">
    <property type="entry name" value="DUF2062"/>
    <property type="match status" value="1"/>
</dbReference>
<feature type="transmembrane region" description="Helical" evidence="1">
    <location>
        <begin position="80"/>
        <end position="100"/>
    </location>
</feature>
<sequence length="221" mass="24860">MIFKRRDPKPTLRAVAEFLWPRGGWARAFHYVKHRMRRLPDSPERIARGVWAGVFVTFTPLFGLHFFVAAVLARMMKGNILAALMATFVGNPVTFVFIALSSLKTGHLLLGTELQDGELRALSRKFGDAGSDLWHNFVSIFTAAEMDWSGLSIFSRDVFYPYLIGSIIPGITCATIAYYLAVPLLRAYQKRRRGLIKAKFEALKHKAAVKADGKRKADEVN</sequence>
<feature type="transmembrane region" description="Helical" evidence="1">
    <location>
        <begin position="159"/>
        <end position="182"/>
    </location>
</feature>
<dbReference type="PANTHER" id="PTHR40547">
    <property type="entry name" value="SLL0298 PROTEIN"/>
    <property type="match status" value="1"/>
</dbReference>
<evidence type="ECO:0000313" key="4">
    <source>
        <dbReference type="Proteomes" id="UP000732193"/>
    </source>
</evidence>
<feature type="domain" description="DUF2062" evidence="2">
    <location>
        <begin position="27"/>
        <end position="193"/>
    </location>
</feature>
<evidence type="ECO:0000313" key="3">
    <source>
        <dbReference type="EMBL" id="MBM1715347.1"/>
    </source>
</evidence>
<dbReference type="RefSeq" id="WP_025043504.1">
    <property type="nucleotide sequence ID" value="NZ_CANKZB010000003.1"/>
</dbReference>
<feature type="transmembrane region" description="Helical" evidence="1">
    <location>
        <begin position="50"/>
        <end position="73"/>
    </location>
</feature>
<comment type="caution">
    <text evidence="3">The sequence shown here is derived from an EMBL/GenBank/DDBJ whole genome shotgun (WGS) entry which is preliminary data.</text>
</comment>
<dbReference type="PANTHER" id="PTHR40547:SF1">
    <property type="entry name" value="SLL0298 PROTEIN"/>
    <property type="match status" value="1"/>
</dbReference>
<organism evidence="3 4">
    <name type="scientific">Sulfitobacter geojensis</name>
    <dbReference type="NCBI Taxonomy" id="1342299"/>
    <lineage>
        <taxon>Bacteria</taxon>
        <taxon>Pseudomonadati</taxon>
        <taxon>Pseudomonadota</taxon>
        <taxon>Alphaproteobacteria</taxon>
        <taxon>Rhodobacterales</taxon>
        <taxon>Roseobacteraceae</taxon>
        <taxon>Sulfitobacter</taxon>
    </lineage>
</organism>
<accession>A0AAE3B7J5</accession>
<keyword evidence="1" id="KW-0812">Transmembrane</keyword>
<proteinExistence type="predicted"/>
<keyword evidence="4" id="KW-1185">Reference proteome</keyword>